<dbReference type="Proteomes" id="UP001149822">
    <property type="component" value="Unassembled WGS sequence"/>
</dbReference>
<dbReference type="PANTHER" id="PTHR22642">
    <property type="entry name" value="IMIDAZOLONEPROPIONASE"/>
    <property type="match status" value="1"/>
</dbReference>
<sequence length="76" mass="8044">MPNTTVFAAKAILTMDPNCPTATHVAVRDGRILAVGDRSCADPWGGGKTDDRFGEAVIVPGLVEGHSHLMEGGLWR</sequence>
<accession>A0ABT4JD52</accession>
<dbReference type="InterPro" id="IPR011059">
    <property type="entry name" value="Metal-dep_hydrolase_composite"/>
</dbReference>
<dbReference type="SUPFAM" id="SSF51338">
    <property type="entry name" value="Composite domain of metallo-dependent hydrolases"/>
    <property type="match status" value="1"/>
</dbReference>
<proteinExistence type="predicted"/>
<feature type="non-terminal residue" evidence="1">
    <location>
        <position position="76"/>
    </location>
</feature>
<dbReference type="EMBL" id="JAPTYD010000116">
    <property type="protein sequence ID" value="MCZ0964512.1"/>
    <property type="molecule type" value="Genomic_DNA"/>
</dbReference>
<keyword evidence="2" id="KW-1185">Reference proteome</keyword>
<dbReference type="Gene3D" id="2.30.40.10">
    <property type="entry name" value="Urease, subunit C, domain 1"/>
    <property type="match status" value="1"/>
</dbReference>
<evidence type="ECO:0000313" key="1">
    <source>
        <dbReference type="EMBL" id="MCZ0964512.1"/>
    </source>
</evidence>
<evidence type="ECO:0000313" key="2">
    <source>
        <dbReference type="Proteomes" id="UP001149822"/>
    </source>
</evidence>
<dbReference type="PANTHER" id="PTHR22642:SF2">
    <property type="entry name" value="PROTEIN LONG AFTER FAR-RED 3"/>
    <property type="match status" value="1"/>
</dbReference>
<organism evidence="1 2">
    <name type="scientific">Paracoccus benzoatiresistens</name>
    <dbReference type="NCBI Taxonomy" id="2997341"/>
    <lineage>
        <taxon>Bacteria</taxon>
        <taxon>Pseudomonadati</taxon>
        <taxon>Pseudomonadota</taxon>
        <taxon>Alphaproteobacteria</taxon>
        <taxon>Rhodobacterales</taxon>
        <taxon>Paracoccaceae</taxon>
        <taxon>Paracoccus</taxon>
    </lineage>
</organism>
<protein>
    <submittedName>
        <fullName evidence="1">Amidohydrolase</fullName>
    </submittedName>
</protein>
<name>A0ABT4JD52_9RHOB</name>
<reference evidence="1" key="1">
    <citation type="submission" date="2022-12" db="EMBL/GenBank/DDBJ databases">
        <title>Paracoccus sp. EF6 isolated from a lake water.</title>
        <authorList>
            <person name="Liu H."/>
        </authorList>
    </citation>
    <scope>NUCLEOTIDE SEQUENCE</scope>
    <source>
        <strain evidence="1">EF6</strain>
    </source>
</reference>
<gene>
    <name evidence="1" type="ORF">OU682_23470</name>
</gene>
<comment type="caution">
    <text evidence="1">The sequence shown here is derived from an EMBL/GenBank/DDBJ whole genome shotgun (WGS) entry which is preliminary data.</text>
</comment>